<dbReference type="AlphaFoldDB" id="K1RVZ6"/>
<evidence type="ECO:0000256" key="1">
    <source>
        <dbReference type="SAM" id="Phobius"/>
    </source>
</evidence>
<comment type="caution">
    <text evidence="2">The sequence shown here is derived from an EMBL/GenBank/DDBJ whole genome shotgun (WGS) entry which is preliminary data.</text>
</comment>
<proteinExistence type="predicted"/>
<gene>
    <name evidence="2" type="ORF">LEA_20117</name>
</gene>
<dbReference type="EMBL" id="AJWY01013822">
    <property type="protein sequence ID" value="EKC45725.1"/>
    <property type="molecule type" value="Genomic_DNA"/>
</dbReference>
<reference evidence="2" key="1">
    <citation type="journal article" date="2013" name="Environ. Microbiol.">
        <title>Microbiota from the distal guts of lean and obese adolescents exhibit partial functional redundancy besides clear differences in community structure.</title>
        <authorList>
            <person name="Ferrer M."/>
            <person name="Ruiz A."/>
            <person name="Lanza F."/>
            <person name="Haange S.B."/>
            <person name="Oberbach A."/>
            <person name="Till H."/>
            <person name="Bargiela R."/>
            <person name="Campoy C."/>
            <person name="Segura M.T."/>
            <person name="Richter M."/>
            <person name="von Bergen M."/>
            <person name="Seifert J."/>
            <person name="Suarez A."/>
        </authorList>
    </citation>
    <scope>NUCLEOTIDE SEQUENCE</scope>
</reference>
<keyword evidence="1" id="KW-1133">Transmembrane helix</keyword>
<keyword evidence="1" id="KW-0472">Membrane</keyword>
<name>K1RVZ6_9ZZZZ</name>
<feature type="non-terminal residue" evidence="2">
    <location>
        <position position="175"/>
    </location>
</feature>
<protein>
    <submittedName>
        <fullName evidence="2">Uncharacterized protein</fullName>
    </submittedName>
</protein>
<organism evidence="2">
    <name type="scientific">human gut metagenome</name>
    <dbReference type="NCBI Taxonomy" id="408170"/>
    <lineage>
        <taxon>unclassified sequences</taxon>
        <taxon>metagenomes</taxon>
        <taxon>organismal metagenomes</taxon>
    </lineage>
</organism>
<sequence>MKDKRPTKRFAAPARAGRPLRPQQLLILAYAAAVIVWLVYVLVGSAVMLNHKADGTMVTRTLTADDLEFESFVNYDDDEWHTAPVDEPGWYLSTDNDPHIIWRGEAWLETVELDAVHYLPSGSVALYYLRPGQTEYSETQKVFARVSGENQYTFDLGGLTVTGLRIDPDSVGGVP</sequence>
<evidence type="ECO:0000313" key="2">
    <source>
        <dbReference type="EMBL" id="EKC45725.1"/>
    </source>
</evidence>
<keyword evidence="1" id="KW-0812">Transmembrane</keyword>
<accession>K1RVZ6</accession>
<feature type="transmembrane region" description="Helical" evidence="1">
    <location>
        <begin position="25"/>
        <end position="49"/>
    </location>
</feature>